<feature type="coiled-coil region" evidence="1">
    <location>
        <begin position="579"/>
        <end position="606"/>
    </location>
</feature>
<dbReference type="Proteomes" id="UP000688137">
    <property type="component" value="Unassembled WGS sequence"/>
</dbReference>
<sequence length="798" mass="94602">MTEENKKHHLQKFKTFFTEAPSKTFQRAKTQSQAFAFRITQPLTSVAKLKRFFPQSYAILKEKTNQKKDGFKNKLQNQIDDNIPNYSKVSSIGKFKVLPKKESGQIEVKNSFKDDHLKRCMTPQSRIENNCNSSLAISQLEDQLIDRNAASFANMTLELSMNTNVLQQIALPSKETNQSNRELNFDAISNAILEKSESQENIILEQNQNEMIKLQEYNEEKDGQNKWEQVKNKAQAYNAVTETFRNKNKFFRFFSDAPQKIALKTKKTQQRLEEKLLNKPSLILENQKQDSQNEEIQLIESNKIENEQQYDQQKEIKIEQSLQHDENKTENFQQQELVLQNEESQQLKQNINDVQNKNENNIQNKNENNIQNKQKIHQQSVVNFISNSGTLMKKKTMEMFQQIENKIKLQEGQKVNVKKQQKNDVENYNNDSVQLNQNFQIEQTNNKLVKEDIQHQKQISDPDEYEYQVEPYSEEELKISKKSSNTIGKHNQFNYQDENSNQINDSQVNSRGELYSNDKLPQEITHIEKKSFHQDSFDASQMFDIMQQKSQETQSQNQKSKITIQDNQSNQLTSKLFKQDELRQQYEEINLEIQQLQQEKQQLLPKKNILIKSTFKPNYKKMAEISDDNEALYKAKDLIRKMNQKRKEKEERTKKQHVKIEEYFHNLQYLKESQEEMKNRYEQQRKLQIQNRIEDYQKKQKEFAQLQQISHNFVQKLIYVGPQQGQLAKEFEDNVISIKGGYRKFKLKNLGIELPKINENNNNAMFRRYMNEEQVKSKQDEMIKKYEASRQALFKSTD</sequence>
<protein>
    <submittedName>
        <fullName evidence="3">Uncharacterized protein</fullName>
    </submittedName>
</protein>
<accession>A0A8S1JMB5</accession>
<proteinExistence type="predicted"/>
<feature type="coiled-coil region" evidence="1">
    <location>
        <begin position="632"/>
        <end position="691"/>
    </location>
</feature>
<feature type="compositionally biased region" description="Low complexity" evidence="2">
    <location>
        <begin position="547"/>
        <end position="561"/>
    </location>
</feature>
<dbReference type="EMBL" id="CAJJDM010000002">
    <property type="protein sequence ID" value="CAD8043363.1"/>
    <property type="molecule type" value="Genomic_DNA"/>
</dbReference>
<evidence type="ECO:0000256" key="2">
    <source>
        <dbReference type="SAM" id="MobiDB-lite"/>
    </source>
</evidence>
<name>A0A8S1JMB5_PARPR</name>
<dbReference type="OMA" id="NNAMFRR"/>
<feature type="region of interest" description="Disordered" evidence="2">
    <location>
        <begin position="476"/>
        <end position="506"/>
    </location>
</feature>
<keyword evidence="4" id="KW-1185">Reference proteome</keyword>
<evidence type="ECO:0000313" key="4">
    <source>
        <dbReference type="Proteomes" id="UP000688137"/>
    </source>
</evidence>
<evidence type="ECO:0000256" key="1">
    <source>
        <dbReference type="SAM" id="Coils"/>
    </source>
</evidence>
<keyword evidence="1" id="KW-0175">Coiled coil</keyword>
<comment type="caution">
    <text evidence="3">The sequence shown here is derived from an EMBL/GenBank/DDBJ whole genome shotgun (WGS) entry which is preliminary data.</text>
</comment>
<evidence type="ECO:0000313" key="3">
    <source>
        <dbReference type="EMBL" id="CAD8043363.1"/>
    </source>
</evidence>
<feature type="coiled-coil region" evidence="1">
    <location>
        <begin position="337"/>
        <end position="364"/>
    </location>
</feature>
<feature type="region of interest" description="Disordered" evidence="2">
    <location>
        <begin position="547"/>
        <end position="566"/>
    </location>
</feature>
<organism evidence="3 4">
    <name type="scientific">Paramecium primaurelia</name>
    <dbReference type="NCBI Taxonomy" id="5886"/>
    <lineage>
        <taxon>Eukaryota</taxon>
        <taxon>Sar</taxon>
        <taxon>Alveolata</taxon>
        <taxon>Ciliophora</taxon>
        <taxon>Intramacronucleata</taxon>
        <taxon>Oligohymenophorea</taxon>
        <taxon>Peniculida</taxon>
        <taxon>Parameciidae</taxon>
        <taxon>Paramecium</taxon>
    </lineage>
</organism>
<dbReference type="AlphaFoldDB" id="A0A8S1JMB5"/>
<gene>
    <name evidence="3" type="ORF">PPRIM_AZ9-3.1.T0050014</name>
</gene>
<feature type="coiled-coil region" evidence="1">
    <location>
        <begin position="400"/>
        <end position="438"/>
    </location>
</feature>
<feature type="compositionally biased region" description="Polar residues" evidence="2">
    <location>
        <begin position="485"/>
        <end position="506"/>
    </location>
</feature>
<reference evidence="3" key="1">
    <citation type="submission" date="2021-01" db="EMBL/GenBank/DDBJ databases">
        <authorList>
            <consortium name="Genoscope - CEA"/>
            <person name="William W."/>
        </authorList>
    </citation>
    <scope>NUCLEOTIDE SEQUENCE</scope>
</reference>